<feature type="region of interest" description="Disordered" evidence="3">
    <location>
        <begin position="123"/>
        <end position="146"/>
    </location>
</feature>
<keyword evidence="1 2" id="KW-0378">Hydrolase</keyword>
<organism evidence="5 6">
    <name type="scientific">Brachybacterium massiliense</name>
    <dbReference type="NCBI Taxonomy" id="1755098"/>
    <lineage>
        <taxon>Bacteria</taxon>
        <taxon>Bacillati</taxon>
        <taxon>Actinomycetota</taxon>
        <taxon>Actinomycetes</taxon>
        <taxon>Micrococcales</taxon>
        <taxon>Dermabacteraceae</taxon>
        <taxon>Brachybacterium</taxon>
    </lineage>
</organism>
<dbReference type="HAMAP" id="MF_01940">
    <property type="entry name" value="RNA_CPDase"/>
    <property type="match status" value="1"/>
</dbReference>
<reference evidence="5" key="1">
    <citation type="journal article" date="2021" name="PeerJ">
        <title>Extensive microbial diversity within the chicken gut microbiome revealed by metagenomics and culture.</title>
        <authorList>
            <person name="Gilroy R."/>
            <person name="Ravi A."/>
            <person name="Getino M."/>
            <person name="Pursley I."/>
            <person name="Horton D.L."/>
            <person name="Alikhan N.F."/>
            <person name="Baker D."/>
            <person name="Gharbi K."/>
            <person name="Hall N."/>
            <person name="Watson M."/>
            <person name="Adriaenssens E.M."/>
            <person name="Foster-Nyarko E."/>
            <person name="Jarju S."/>
            <person name="Secka A."/>
            <person name="Antonio M."/>
            <person name="Oren A."/>
            <person name="Chaudhuri R.R."/>
            <person name="La Ragione R."/>
            <person name="Hildebrand F."/>
            <person name="Pallen M.J."/>
        </authorList>
    </citation>
    <scope>NUCLEOTIDE SEQUENCE</scope>
    <source>
        <strain evidence="5">ChiGjej5B5-22894</strain>
    </source>
</reference>
<feature type="short sequence motif" description="HXTX 1" evidence="2">
    <location>
        <begin position="41"/>
        <end position="44"/>
    </location>
</feature>
<dbReference type="Gene3D" id="3.90.1140.10">
    <property type="entry name" value="Cyclic phosphodiesterase"/>
    <property type="match status" value="1"/>
</dbReference>
<evidence type="ECO:0000313" key="5">
    <source>
        <dbReference type="EMBL" id="HJG91623.1"/>
    </source>
</evidence>
<accession>A0A921MW48</accession>
<evidence type="ECO:0000259" key="4">
    <source>
        <dbReference type="Pfam" id="PF02834"/>
    </source>
</evidence>
<dbReference type="PANTHER" id="PTHR35561:SF1">
    <property type="entry name" value="RNA 2',3'-CYCLIC PHOSPHODIESTERASE"/>
    <property type="match status" value="1"/>
</dbReference>
<feature type="domain" description="Phosphoesterase HXTX" evidence="4">
    <location>
        <begin position="8"/>
        <end position="85"/>
    </location>
</feature>
<comment type="caution">
    <text evidence="5">The sequence shown here is derived from an EMBL/GenBank/DDBJ whole genome shotgun (WGS) entry which is preliminary data.</text>
</comment>
<dbReference type="Proteomes" id="UP000742460">
    <property type="component" value="Unassembled WGS sequence"/>
</dbReference>
<dbReference type="GO" id="GO:0008664">
    <property type="term" value="F:RNA 2',3'-cyclic 3'-phosphodiesterase activity"/>
    <property type="evidence" value="ECO:0007669"/>
    <property type="project" value="UniProtKB-EC"/>
</dbReference>
<feature type="region of interest" description="Disordered" evidence="3">
    <location>
        <begin position="175"/>
        <end position="196"/>
    </location>
</feature>
<feature type="active site" description="Proton donor" evidence="2">
    <location>
        <position position="41"/>
    </location>
</feature>
<dbReference type="InterPro" id="IPR004175">
    <property type="entry name" value="RNA_CPDase"/>
</dbReference>
<comment type="catalytic activity">
    <reaction evidence="2">
        <text>a 3'-end 2',3'-cyclophospho-ribonucleotide-RNA + H2O = a 3'-end 2'-phospho-ribonucleotide-RNA + H(+)</text>
        <dbReference type="Rhea" id="RHEA:11828"/>
        <dbReference type="Rhea" id="RHEA-COMP:10464"/>
        <dbReference type="Rhea" id="RHEA-COMP:17353"/>
        <dbReference type="ChEBI" id="CHEBI:15377"/>
        <dbReference type="ChEBI" id="CHEBI:15378"/>
        <dbReference type="ChEBI" id="CHEBI:83064"/>
        <dbReference type="ChEBI" id="CHEBI:173113"/>
        <dbReference type="EC" id="3.1.4.58"/>
    </reaction>
</comment>
<sequence>MRLFAAIRPSPQALEHLDSALHEVRADAGLSLRWTDPEQWHLTLAFHPALPEGAIPGTFEDLAHAAAQHAPMTLQLSGAGMFSGRTLWIGVGGHTARLTALMGEELLGGEERERRRAHLTVARVSARAPRAPRRRRGEERPPDPSQLALSRAVHALSVYRGPSWEAEEVELLSSHLGQGRSGGPRHELLGSVPLGG</sequence>
<feature type="active site" description="Proton acceptor" evidence="2">
    <location>
        <position position="118"/>
    </location>
</feature>
<dbReference type="InterPro" id="IPR014051">
    <property type="entry name" value="Phosphoesterase_HXTX"/>
</dbReference>
<dbReference type="SUPFAM" id="SSF55144">
    <property type="entry name" value="LigT-like"/>
    <property type="match status" value="1"/>
</dbReference>
<dbReference type="PANTHER" id="PTHR35561">
    <property type="entry name" value="RNA 2',3'-CYCLIC PHOSPHODIESTERASE"/>
    <property type="match status" value="1"/>
</dbReference>
<dbReference type="Pfam" id="PF02834">
    <property type="entry name" value="LigT_PEase"/>
    <property type="match status" value="1"/>
</dbReference>
<evidence type="ECO:0000256" key="2">
    <source>
        <dbReference type="HAMAP-Rule" id="MF_01940"/>
    </source>
</evidence>
<dbReference type="EMBL" id="DYUE01000177">
    <property type="protein sequence ID" value="HJG91623.1"/>
    <property type="molecule type" value="Genomic_DNA"/>
</dbReference>
<dbReference type="AlphaFoldDB" id="A0A921MW48"/>
<dbReference type="InterPro" id="IPR009097">
    <property type="entry name" value="Cyclic_Pdiesterase"/>
</dbReference>
<gene>
    <name evidence="5" type="primary">thpR</name>
    <name evidence="5" type="ORF">K8V81_07845</name>
</gene>
<comment type="function">
    <text evidence="2">Hydrolyzes RNA 2',3'-cyclic phosphodiester to an RNA 2'-phosphomonoester.</text>
</comment>
<evidence type="ECO:0000256" key="3">
    <source>
        <dbReference type="SAM" id="MobiDB-lite"/>
    </source>
</evidence>
<name>A0A921MW48_9MICO</name>
<proteinExistence type="inferred from homology"/>
<dbReference type="NCBIfam" id="TIGR02258">
    <property type="entry name" value="2_5_ligase"/>
    <property type="match status" value="1"/>
</dbReference>
<comment type="similarity">
    <text evidence="2">Belongs to the 2H phosphoesterase superfamily. ThpR family.</text>
</comment>
<evidence type="ECO:0000256" key="1">
    <source>
        <dbReference type="ARBA" id="ARBA00022801"/>
    </source>
</evidence>
<feature type="short sequence motif" description="HXTX 2" evidence="2">
    <location>
        <begin position="118"/>
        <end position="121"/>
    </location>
</feature>
<reference evidence="5" key="2">
    <citation type="submission" date="2021-09" db="EMBL/GenBank/DDBJ databases">
        <authorList>
            <person name="Gilroy R."/>
        </authorList>
    </citation>
    <scope>NUCLEOTIDE SEQUENCE</scope>
    <source>
        <strain evidence="5">ChiGjej5B5-22894</strain>
    </source>
</reference>
<dbReference type="EC" id="3.1.4.58" evidence="2"/>
<evidence type="ECO:0000313" key="6">
    <source>
        <dbReference type="Proteomes" id="UP000742460"/>
    </source>
</evidence>
<protein>
    <recommendedName>
        <fullName evidence="2">RNA 2',3'-cyclic phosphodiesterase</fullName>
        <shortName evidence="2">RNA 2',3'-CPDase</shortName>
        <ecNumber evidence="2">3.1.4.58</ecNumber>
    </recommendedName>
</protein>
<dbReference type="GO" id="GO:0004113">
    <property type="term" value="F:2',3'-cyclic-nucleotide 3'-phosphodiesterase activity"/>
    <property type="evidence" value="ECO:0007669"/>
    <property type="project" value="InterPro"/>
</dbReference>